<dbReference type="Pfam" id="PF01325">
    <property type="entry name" value="Fe_dep_repress"/>
    <property type="match status" value="1"/>
</dbReference>
<dbReference type="eggNOG" id="COG1321">
    <property type="taxonomic scope" value="Bacteria"/>
</dbReference>
<dbReference type="OrthoDB" id="9791355at2"/>
<dbReference type="SUPFAM" id="SSF47979">
    <property type="entry name" value="Iron-dependent repressor protein, dimerization domain"/>
    <property type="match status" value="1"/>
</dbReference>
<dbReference type="HOGENOM" id="CLU_069532_3_0_9"/>
<dbReference type="InterPro" id="IPR036388">
    <property type="entry name" value="WH-like_DNA-bd_sf"/>
</dbReference>
<organism evidence="13 14">
    <name type="scientific">Clostridium pasteurianum BC1</name>
    <dbReference type="NCBI Taxonomy" id="86416"/>
    <lineage>
        <taxon>Bacteria</taxon>
        <taxon>Bacillati</taxon>
        <taxon>Bacillota</taxon>
        <taxon>Clostridia</taxon>
        <taxon>Eubacteriales</taxon>
        <taxon>Clostridiaceae</taxon>
        <taxon>Clostridium</taxon>
    </lineage>
</organism>
<protein>
    <recommendedName>
        <fullName evidence="11">Manganese transport regulator</fullName>
    </recommendedName>
</protein>
<dbReference type="PANTHER" id="PTHR33238">
    <property type="entry name" value="IRON (METAL) DEPENDENT REPRESSOR, DTXR FAMILY"/>
    <property type="match status" value="1"/>
</dbReference>
<evidence type="ECO:0000256" key="8">
    <source>
        <dbReference type="ARBA" id="ARBA00023159"/>
    </source>
</evidence>
<evidence type="ECO:0000256" key="6">
    <source>
        <dbReference type="ARBA" id="ARBA00023015"/>
    </source>
</evidence>
<evidence type="ECO:0000256" key="10">
    <source>
        <dbReference type="ARBA" id="ARBA00023211"/>
    </source>
</evidence>
<keyword evidence="4" id="KW-0963">Cytoplasm</keyword>
<keyword evidence="7" id="KW-0238">DNA-binding</keyword>
<sequence length="157" mass="18461">MSKESFHTFNEYMKKEEDKLTASMEDYLEMIYRLSSETKFTRIHDLANALNVQPPSATKMVQKLSDYELINYERYGIITLTEKGKRLGNFLLDRHNTIEKFLKLLGISHNILEQTEKIEHTISNDTLIYLKNFVDFISSNPNLVKSFNIFCHTKNDK</sequence>
<dbReference type="PANTHER" id="PTHR33238:SF11">
    <property type="entry name" value="TRANSCRIPTIONAL REGULATOR MNTR"/>
    <property type="match status" value="1"/>
</dbReference>
<dbReference type="GO" id="GO:0046914">
    <property type="term" value="F:transition metal ion binding"/>
    <property type="evidence" value="ECO:0007669"/>
    <property type="project" value="InterPro"/>
</dbReference>
<keyword evidence="5" id="KW-0678">Repressor</keyword>
<evidence type="ECO:0000259" key="12">
    <source>
        <dbReference type="PROSITE" id="PS50944"/>
    </source>
</evidence>
<dbReference type="GO" id="GO:0005737">
    <property type="term" value="C:cytoplasm"/>
    <property type="evidence" value="ECO:0007669"/>
    <property type="project" value="UniProtKB-SubCell"/>
</dbReference>
<dbReference type="PROSITE" id="PS50944">
    <property type="entry name" value="HTH_DTXR"/>
    <property type="match status" value="1"/>
</dbReference>
<keyword evidence="6" id="KW-0805">Transcription regulation</keyword>
<dbReference type="GO" id="GO:0046983">
    <property type="term" value="F:protein dimerization activity"/>
    <property type="evidence" value="ECO:0007669"/>
    <property type="project" value="InterPro"/>
</dbReference>
<accession>R4KCA1</accession>
<dbReference type="SMART" id="SM00529">
    <property type="entry name" value="HTH_DTXR"/>
    <property type="match status" value="1"/>
</dbReference>
<feature type="domain" description="HTH dtxR-type" evidence="12">
    <location>
        <begin position="20"/>
        <end position="81"/>
    </location>
</feature>
<gene>
    <name evidence="13" type="ORF">Clopa_2387</name>
</gene>
<dbReference type="GO" id="GO:0003677">
    <property type="term" value="F:DNA binding"/>
    <property type="evidence" value="ECO:0007669"/>
    <property type="project" value="UniProtKB-KW"/>
</dbReference>
<dbReference type="Gene3D" id="1.10.10.10">
    <property type="entry name" value="Winged helix-like DNA-binding domain superfamily/Winged helix DNA-binding domain"/>
    <property type="match status" value="1"/>
</dbReference>
<evidence type="ECO:0000256" key="5">
    <source>
        <dbReference type="ARBA" id="ARBA00022491"/>
    </source>
</evidence>
<dbReference type="PATRIC" id="fig|86416.3.peg.2369"/>
<keyword evidence="14" id="KW-1185">Reference proteome</keyword>
<keyword evidence="9" id="KW-0804">Transcription</keyword>
<evidence type="ECO:0000256" key="3">
    <source>
        <dbReference type="ARBA" id="ARBA00011738"/>
    </source>
</evidence>
<comment type="similarity">
    <text evidence="2">Belongs to the DtxR/MntR family.</text>
</comment>
<dbReference type="Proteomes" id="UP000013523">
    <property type="component" value="Chromosome"/>
</dbReference>
<dbReference type="InterPro" id="IPR036390">
    <property type="entry name" value="WH_DNA-bd_sf"/>
</dbReference>
<dbReference type="GO" id="GO:0003700">
    <property type="term" value="F:DNA-binding transcription factor activity"/>
    <property type="evidence" value="ECO:0007669"/>
    <property type="project" value="InterPro"/>
</dbReference>
<keyword evidence="10" id="KW-0464">Manganese</keyword>
<dbReference type="InterPro" id="IPR022689">
    <property type="entry name" value="Iron_dep_repressor"/>
</dbReference>
<dbReference type="KEGG" id="cpas:Clopa_2387"/>
<evidence type="ECO:0000256" key="11">
    <source>
        <dbReference type="ARBA" id="ARBA00032593"/>
    </source>
</evidence>
<dbReference type="InterPro" id="IPR036421">
    <property type="entry name" value="Fe_dep_repressor_sf"/>
</dbReference>
<dbReference type="InterPro" id="IPR001367">
    <property type="entry name" value="Fe_dep_repressor"/>
</dbReference>
<comment type="subcellular location">
    <subcellularLocation>
        <location evidence="1">Cytoplasm</location>
    </subcellularLocation>
</comment>
<dbReference type="EMBL" id="CP003261">
    <property type="protein sequence ID" value="AGK97250.1"/>
    <property type="molecule type" value="Genomic_DNA"/>
</dbReference>
<keyword evidence="8" id="KW-0010">Activator</keyword>
<dbReference type="SUPFAM" id="SSF46785">
    <property type="entry name" value="Winged helix' DNA-binding domain"/>
    <property type="match status" value="1"/>
</dbReference>
<dbReference type="Gene3D" id="1.10.60.10">
    <property type="entry name" value="Iron dependent repressor, metal binding and dimerisation domain"/>
    <property type="match status" value="1"/>
</dbReference>
<proteinExistence type="inferred from homology"/>
<evidence type="ECO:0000256" key="9">
    <source>
        <dbReference type="ARBA" id="ARBA00023163"/>
    </source>
</evidence>
<dbReference type="RefSeq" id="WP_015615554.1">
    <property type="nucleotide sequence ID" value="NC_021182.1"/>
</dbReference>
<evidence type="ECO:0000313" key="13">
    <source>
        <dbReference type="EMBL" id="AGK97250.1"/>
    </source>
</evidence>
<comment type="subunit">
    <text evidence="3">Homodimer.</text>
</comment>
<evidence type="ECO:0000256" key="7">
    <source>
        <dbReference type="ARBA" id="ARBA00023125"/>
    </source>
</evidence>
<dbReference type="STRING" id="86416.Clopa_2387"/>
<dbReference type="InterPro" id="IPR050536">
    <property type="entry name" value="DtxR_MntR_Metal-Reg"/>
</dbReference>
<evidence type="ECO:0000256" key="4">
    <source>
        <dbReference type="ARBA" id="ARBA00022490"/>
    </source>
</evidence>
<evidence type="ECO:0000313" key="14">
    <source>
        <dbReference type="Proteomes" id="UP000013523"/>
    </source>
</evidence>
<evidence type="ECO:0000256" key="2">
    <source>
        <dbReference type="ARBA" id="ARBA00007871"/>
    </source>
</evidence>
<name>R4KCA1_CLOPA</name>
<evidence type="ECO:0000256" key="1">
    <source>
        <dbReference type="ARBA" id="ARBA00004496"/>
    </source>
</evidence>
<reference evidence="13 14" key="1">
    <citation type="submission" date="2012-01" db="EMBL/GenBank/DDBJ databases">
        <title>Complete sequence of chromosome of Clostridium pasteurianum BC1.</title>
        <authorList>
            <consortium name="US DOE Joint Genome Institute"/>
            <person name="Lucas S."/>
            <person name="Han J."/>
            <person name="Lapidus A."/>
            <person name="Cheng J.-F."/>
            <person name="Goodwin L."/>
            <person name="Pitluck S."/>
            <person name="Peters L."/>
            <person name="Mikhailova N."/>
            <person name="Teshima H."/>
            <person name="Detter J.C."/>
            <person name="Han C."/>
            <person name="Tapia R."/>
            <person name="Land M."/>
            <person name="Hauser L."/>
            <person name="Kyrpides N."/>
            <person name="Ivanova N."/>
            <person name="Pagani I."/>
            <person name="Dunn J."/>
            <person name="Taghavi S."/>
            <person name="Francis A."/>
            <person name="van der Lelie D."/>
            <person name="Woyke T."/>
        </authorList>
    </citation>
    <scope>NUCLEOTIDE SEQUENCE [LARGE SCALE GENOMIC DNA]</scope>
    <source>
        <strain evidence="13 14">BC1</strain>
    </source>
</reference>
<dbReference type="AlphaFoldDB" id="R4KCA1"/>
<dbReference type="Pfam" id="PF02742">
    <property type="entry name" value="Fe_dep_repr_C"/>
    <property type="match status" value="1"/>
</dbReference>
<dbReference type="InterPro" id="IPR022687">
    <property type="entry name" value="HTH_DTXR"/>
</dbReference>